<dbReference type="Pfam" id="PF07676">
    <property type="entry name" value="PD40"/>
    <property type="match status" value="3"/>
</dbReference>
<name>A0A934VSE6_9BACT</name>
<gene>
    <name evidence="2" type="ORF">JIN87_17030</name>
</gene>
<proteinExistence type="inferred from homology"/>
<evidence type="ECO:0000313" key="3">
    <source>
        <dbReference type="Proteomes" id="UP000617628"/>
    </source>
</evidence>
<dbReference type="InterPro" id="IPR011042">
    <property type="entry name" value="6-blade_b-propeller_TolB-like"/>
</dbReference>
<dbReference type="EMBL" id="JAENIL010000032">
    <property type="protein sequence ID" value="MBK1878588.1"/>
    <property type="molecule type" value="Genomic_DNA"/>
</dbReference>
<evidence type="ECO:0000256" key="1">
    <source>
        <dbReference type="ARBA" id="ARBA00009820"/>
    </source>
</evidence>
<evidence type="ECO:0000313" key="2">
    <source>
        <dbReference type="EMBL" id="MBK1878588.1"/>
    </source>
</evidence>
<dbReference type="RefSeq" id="WP_200356800.1">
    <property type="nucleotide sequence ID" value="NZ_JAENIL010000032.1"/>
</dbReference>
<dbReference type="InterPro" id="IPR011659">
    <property type="entry name" value="WD40"/>
</dbReference>
<comment type="similarity">
    <text evidence="1">Belongs to the TolB family.</text>
</comment>
<accession>A0A934VSE6</accession>
<dbReference type="AlphaFoldDB" id="A0A934VSE6"/>
<dbReference type="PANTHER" id="PTHR36842:SF1">
    <property type="entry name" value="PROTEIN TOLB"/>
    <property type="match status" value="1"/>
</dbReference>
<protein>
    <submittedName>
        <fullName evidence="2">PD40 domain-containing protein</fullName>
    </submittedName>
</protein>
<dbReference type="Gene3D" id="2.120.10.30">
    <property type="entry name" value="TolB, C-terminal domain"/>
    <property type="match status" value="1"/>
</dbReference>
<reference evidence="2" key="1">
    <citation type="submission" date="2021-01" db="EMBL/GenBank/DDBJ databases">
        <title>Modified the classification status of verrucomicrobia.</title>
        <authorList>
            <person name="Feng X."/>
        </authorList>
    </citation>
    <scope>NUCLEOTIDE SEQUENCE</scope>
    <source>
        <strain evidence="2">KCTC 13126</strain>
    </source>
</reference>
<dbReference type="PANTHER" id="PTHR36842">
    <property type="entry name" value="PROTEIN TOLB HOMOLOG"/>
    <property type="match status" value="1"/>
</dbReference>
<keyword evidence="3" id="KW-1185">Reference proteome</keyword>
<sequence length="398" mass="43292">MILRSLISFRATLLILITLPFAGVAFAQIDGGTVNVRGIPATTPVVVASGNSSTKAILTTAFRIHGGFEVVNSSDQADFVITVDPVGSQGARLSITSAGRSLLGETVAGSSSLNAVYKAIDRAIYKTRGKKGFFSGKIAFISEETGFTEVCTTDLLFRKISMLTQDRVSAVRPRWSPDGSSIVYTSYKAGFPDIYRLDLRNNRREVIANYKGLNMDARYSPDGTRIAMIISGGKNADVWVRESSGRMKNLTKSRGLEASPSWSPDGTRLVFSSDERGGPQLYVMPSHGGSYRRLATNISGHCAQPDWNPEFSNQIAFSAAIGSGRQIVIFDSTVGKSRIVSNDRGDAIEPQWLKDGRHLLYTHRRANRSEIKILDSLSGKSYVISGSRTKVSQPSYVQ</sequence>
<dbReference type="SUPFAM" id="SSF69304">
    <property type="entry name" value="Tricorn protease N-terminal domain"/>
    <property type="match status" value="1"/>
</dbReference>
<comment type="caution">
    <text evidence="2">The sequence shown here is derived from an EMBL/GenBank/DDBJ whole genome shotgun (WGS) entry which is preliminary data.</text>
</comment>
<dbReference type="Proteomes" id="UP000617628">
    <property type="component" value="Unassembled WGS sequence"/>
</dbReference>
<organism evidence="2 3">
    <name type="scientific">Pelagicoccus mobilis</name>
    <dbReference type="NCBI Taxonomy" id="415221"/>
    <lineage>
        <taxon>Bacteria</taxon>
        <taxon>Pseudomonadati</taxon>
        <taxon>Verrucomicrobiota</taxon>
        <taxon>Opitutia</taxon>
        <taxon>Puniceicoccales</taxon>
        <taxon>Pelagicoccaceae</taxon>
        <taxon>Pelagicoccus</taxon>
    </lineage>
</organism>